<protein>
    <recommendedName>
        <fullName evidence="4">IST1-like protein</fullName>
    </recommendedName>
</protein>
<proteinExistence type="inferred from homology"/>
<evidence type="ECO:0000313" key="3">
    <source>
        <dbReference type="Proteomes" id="UP000824469"/>
    </source>
</evidence>
<evidence type="ECO:0008006" key="4">
    <source>
        <dbReference type="Google" id="ProtNLM"/>
    </source>
</evidence>
<dbReference type="EMBL" id="JAHRHJ020003813">
    <property type="protein sequence ID" value="KAH9290412.1"/>
    <property type="molecule type" value="Genomic_DNA"/>
</dbReference>
<dbReference type="InterPro" id="IPR042277">
    <property type="entry name" value="IST1-like"/>
</dbReference>
<dbReference type="GO" id="GO:0015031">
    <property type="term" value="P:protein transport"/>
    <property type="evidence" value="ECO:0007669"/>
    <property type="project" value="InterPro"/>
</dbReference>
<sequence length="183" mass="21300">KVLVKIVISRLKLLRNKRSIRIRQARLDIAQLLGNRQYQSCFKRVEFLFKEQNLLDGYDMVDNFCECILKRLSYIRRHKDRPQDINEGVSSLIYASARCADLPELQCLRSLFAKRYGHEFAYAAVESHPDSCVSQQIIEQLSVRLPAHDLKLKLMKDIAIEFDLQWDSSNIETELGEPSKNSL</sequence>
<dbReference type="OMA" id="SENECAK"/>
<dbReference type="FunFam" id="1.20.1260.60:FF:000002">
    <property type="entry name" value="Vacuolar protein sorting-associated protein IST1"/>
    <property type="match status" value="1"/>
</dbReference>
<feature type="non-terminal residue" evidence="2">
    <location>
        <position position="1"/>
    </location>
</feature>
<dbReference type="PANTHER" id="PTHR12161:SF44">
    <property type="entry name" value="REGULATOR OF VPS4 ACTIVITY IN THE MVB PATHWAY PROTEIN"/>
    <property type="match status" value="1"/>
</dbReference>
<comment type="caution">
    <text evidence="2">The sequence shown here is derived from an EMBL/GenBank/DDBJ whole genome shotgun (WGS) entry which is preliminary data.</text>
</comment>
<evidence type="ECO:0000313" key="2">
    <source>
        <dbReference type="EMBL" id="KAH9290412.1"/>
    </source>
</evidence>
<dbReference type="InterPro" id="IPR005061">
    <property type="entry name" value="Ist1"/>
</dbReference>
<evidence type="ECO:0000256" key="1">
    <source>
        <dbReference type="ARBA" id="ARBA00005536"/>
    </source>
</evidence>
<accession>A0AA38F6Z7</accession>
<dbReference type="PANTHER" id="PTHR12161">
    <property type="entry name" value="IST1 FAMILY MEMBER"/>
    <property type="match status" value="1"/>
</dbReference>
<keyword evidence="3" id="KW-1185">Reference proteome</keyword>
<dbReference type="Proteomes" id="UP000824469">
    <property type="component" value="Unassembled WGS sequence"/>
</dbReference>
<organism evidence="2 3">
    <name type="scientific">Taxus chinensis</name>
    <name type="common">Chinese yew</name>
    <name type="synonym">Taxus wallichiana var. chinensis</name>
    <dbReference type="NCBI Taxonomy" id="29808"/>
    <lineage>
        <taxon>Eukaryota</taxon>
        <taxon>Viridiplantae</taxon>
        <taxon>Streptophyta</taxon>
        <taxon>Embryophyta</taxon>
        <taxon>Tracheophyta</taxon>
        <taxon>Spermatophyta</taxon>
        <taxon>Pinopsida</taxon>
        <taxon>Pinidae</taxon>
        <taxon>Conifers II</taxon>
        <taxon>Cupressales</taxon>
        <taxon>Taxaceae</taxon>
        <taxon>Taxus</taxon>
    </lineage>
</organism>
<dbReference type="Pfam" id="PF03398">
    <property type="entry name" value="Ist1"/>
    <property type="match status" value="1"/>
</dbReference>
<feature type="non-terminal residue" evidence="2">
    <location>
        <position position="183"/>
    </location>
</feature>
<name>A0AA38F6Z7_TAXCH</name>
<dbReference type="AlphaFoldDB" id="A0AA38F6Z7"/>
<dbReference type="Gene3D" id="1.20.1260.60">
    <property type="entry name" value="Vacuolar protein sorting-associated protein Ist1"/>
    <property type="match status" value="1"/>
</dbReference>
<comment type="similarity">
    <text evidence="1">Belongs to the IST1 family.</text>
</comment>
<reference evidence="2 3" key="1">
    <citation type="journal article" date="2021" name="Nat. Plants">
        <title>The Taxus genome provides insights into paclitaxel biosynthesis.</title>
        <authorList>
            <person name="Xiong X."/>
            <person name="Gou J."/>
            <person name="Liao Q."/>
            <person name="Li Y."/>
            <person name="Zhou Q."/>
            <person name="Bi G."/>
            <person name="Li C."/>
            <person name="Du R."/>
            <person name="Wang X."/>
            <person name="Sun T."/>
            <person name="Guo L."/>
            <person name="Liang H."/>
            <person name="Lu P."/>
            <person name="Wu Y."/>
            <person name="Zhang Z."/>
            <person name="Ro D.K."/>
            <person name="Shang Y."/>
            <person name="Huang S."/>
            <person name="Yan J."/>
        </authorList>
    </citation>
    <scope>NUCLEOTIDE SEQUENCE [LARGE SCALE GENOMIC DNA]</scope>
    <source>
        <strain evidence="2">Ta-2019</strain>
    </source>
</reference>
<gene>
    <name evidence="2" type="ORF">KI387_034529</name>
</gene>